<sequence>MKELNEERYKATKDNKVLALKYLKERDKHFINKAVVTLSWLQLWFLLHWLLYIISTFMILTVLIDAVALHVKEKSSPVFVLVYPCLRAAGVTRTRKCLLKRISDEAHKFTNLPEGVIPEFIESMKRRKFIAS</sequence>
<organism evidence="2">
    <name type="scientific">Amphimedon queenslandica</name>
    <name type="common">Sponge</name>
    <dbReference type="NCBI Taxonomy" id="400682"/>
    <lineage>
        <taxon>Eukaryota</taxon>
        <taxon>Metazoa</taxon>
        <taxon>Porifera</taxon>
        <taxon>Demospongiae</taxon>
        <taxon>Heteroscleromorpha</taxon>
        <taxon>Haplosclerida</taxon>
        <taxon>Niphatidae</taxon>
        <taxon>Amphimedon</taxon>
    </lineage>
</organism>
<evidence type="ECO:0000313" key="2">
    <source>
        <dbReference type="EnsemblMetazoa" id="Aqu2.1.05796_001"/>
    </source>
</evidence>
<protein>
    <submittedName>
        <fullName evidence="2">Uncharacterized protein</fullName>
    </submittedName>
</protein>
<keyword evidence="1" id="KW-1133">Transmembrane helix</keyword>
<dbReference type="AlphaFoldDB" id="A0A1X7SUM3"/>
<dbReference type="InParanoid" id="A0A1X7SUM3"/>
<feature type="transmembrane region" description="Helical" evidence="1">
    <location>
        <begin position="49"/>
        <end position="69"/>
    </location>
</feature>
<evidence type="ECO:0000256" key="1">
    <source>
        <dbReference type="SAM" id="Phobius"/>
    </source>
</evidence>
<dbReference type="EnsemblMetazoa" id="Aqu2.1.05796_001">
    <property type="protein sequence ID" value="Aqu2.1.05796_001"/>
    <property type="gene ID" value="Aqu2.1.05796"/>
</dbReference>
<name>A0A1X7SUM3_AMPQE</name>
<reference evidence="2" key="1">
    <citation type="submission" date="2017-05" db="UniProtKB">
        <authorList>
            <consortium name="EnsemblMetazoa"/>
        </authorList>
    </citation>
    <scope>IDENTIFICATION</scope>
</reference>
<keyword evidence="1" id="KW-0472">Membrane</keyword>
<keyword evidence="1" id="KW-0812">Transmembrane</keyword>
<dbReference type="OrthoDB" id="8123973at2759"/>
<proteinExistence type="predicted"/>
<accession>A0A1X7SUM3</accession>